<dbReference type="AlphaFoldDB" id="A0A4Z0BGY7"/>
<proteinExistence type="predicted"/>
<evidence type="ECO:0000313" key="2">
    <source>
        <dbReference type="Proteomes" id="UP000297839"/>
    </source>
</evidence>
<name>A0A4Z0BGY7_9BURK</name>
<reference evidence="1 2" key="1">
    <citation type="submission" date="2019-03" db="EMBL/GenBank/DDBJ databases">
        <title>Ramlibacter sp. 18x22-1, whole genome shotgun sequence.</title>
        <authorList>
            <person name="Zhang X."/>
            <person name="Feng G."/>
            <person name="Zhu H."/>
        </authorList>
    </citation>
    <scope>NUCLEOTIDE SEQUENCE [LARGE SCALE GENOMIC DNA]</scope>
    <source>
        <strain evidence="1 2">18x22-1</strain>
    </source>
</reference>
<keyword evidence="2" id="KW-1185">Reference proteome</keyword>
<organism evidence="1 2">
    <name type="scientific">Ramlibacter humi</name>
    <dbReference type="NCBI Taxonomy" id="2530451"/>
    <lineage>
        <taxon>Bacteria</taxon>
        <taxon>Pseudomonadati</taxon>
        <taxon>Pseudomonadota</taxon>
        <taxon>Betaproteobacteria</taxon>
        <taxon>Burkholderiales</taxon>
        <taxon>Comamonadaceae</taxon>
        <taxon>Ramlibacter</taxon>
    </lineage>
</organism>
<evidence type="ECO:0000313" key="1">
    <source>
        <dbReference type="EMBL" id="TFY97733.1"/>
    </source>
</evidence>
<sequence length="153" mass="16502">MEGFRMDGLPGRMSRVHTFAAPRAYDAFMPATLHSFFLAIRPSGRKVAIGACAAAAAATGAFLAVEKMAAEPPTLEALVTARPARQLSPQDLCVEGALMTYDVQWAAACSRLAESGQSDGYAECDLPPQESERINQQLQQAERQCAADWARVR</sequence>
<protein>
    <recommendedName>
        <fullName evidence="3">UrcA family protein</fullName>
    </recommendedName>
</protein>
<accession>A0A4Z0BGY7</accession>
<gene>
    <name evidence="1" type="ORF">EZ216_18630</name>
</gene>
<dbReference type="Proteomes" id="UP000297839">
    <property type="component" value="Unassembled WGS sequence"/>
</dbReference>
<comment type="caution">
    <text evidence="1">The sequence shown here is derived from an EMBL/GenBank/DDBJ whole genome shotgun (WGS) entry which is preliminary data.</text>
</comment>
<evidence type="ECO:0008006" key="3">
    <source>
        <dbReference type="Google" id="ProtNLM"/>
    </source>
</evidence>
<dbReference type="EMBL" id="SMLK01000007">
    <property type="protein sequence ID" value="TFY97733.1"/>
    <property type="molecule type" value="Genomic_DNA"/>
</dbReference>
<dbReference type="OrthoDB" id="9942095at2"/>
<dbReference type="RefSeq" id="WP_135251286.1">
    <property type="nucleotide sequence ID" value="NZ_SMLK01000007.1"/>
</dbReference>